<proteinExistence type="predicted"/>
<evidence type="ECO:0000313" key="1">
    <source>
        <dbReference type="EMBL" id="KAG5591060.1"/>
    </source>
</evidence>
<name>A0A9J5XUY7_SOLCO</name>
<evidence type="ECO:0000313" key="2">
    <source>
        <dbReference type="Proteomes" id="UP000824120"/>
    </source>
</evidence>
<dbReference type="EMBL" id="JACXVP010000008">
    <property type="protein sequence ID" value="KAG5591060.1"/>
    <property type="molecule type" value="Genomic_DNA"/>
</dbReference>
<dbReference type="Proteomes" id="UP000824120">
    <property type="component" value="Chromosome 8"/>
</dbReference>
<dbReference type="OrthoDB" id="1326275at2759"/>
<dbReference type="AlphaFoldDB" id="A0A9J5XUY7"/>
<organism evidence="1 2">
    <name type="scientific">Solanum commersonii</name>
    <name type="common">Commerson's wild potato</name>
    <name type="synonym">Commerson's nightshade</name>
    <dbReference type="NCBI Taxonomy" id="4109"/>
    <lineage>
        <taxon>Eukaryota</taxon>
        <taxon>Viridiplantae</taxon>
        <taxon>Streptophyta</taxon>
        <taxon>Embryophyta</taxon>
        <taxon>Tracheophyta</taxon>
        <taxon>Spermatophyta</taxon>
        <taxon>Magnoliopsida</taxon>
        <taxon>eudicotyledons</taxon>
        <taxon>Gunneridae</taxon>
        <taxon>Pentapetalae</taxon>
        <taxon>asterids</taxon>
        <taxon>lamiids</taxon>
        <taxon>Solanales</taxon>
        <taxon>Solanaceae</taxon>
        <taxon>Solanoideae</taxon>
        <taxon>Solaneae</taxon>
        <taxon>Solanum</taxon>
    </lineage>
</organism>
<comment type="caution">
    <text evidence="1">The sequence shown here is derived from an EMBL/GenBank/DDBJ whole genome shotgun (WGS) entry which is preliminary data.</text>
</comment>
<gene>
    <name evidence="1" type="ORF">H5410_041574</name>
</gene>
<keyword evidence="2" id="KW-1185">Reference proteome</keyword>
<reference evidence="1 2" key="1">
    <citation type="submission" date="2020-09" db="EMBL/GenBank/DDBJ databases">
        <title>De no assembly of potato wild relative species, Solanum commersonii.</title>
        <authorList>
            <person name="Cho K."/>
        </authorList>
    </citation>
    <scope>NUCLEOTIDE SEQUENCE [LARGE SCALE GENOMIC DNA]</scope>
    <source>
        <strain evidence="1">LZ3.2</strain>
        <tissue evidence="1">Leaf</tissue>
    </source>
</reference>
<accession>A0A9J5XUY7</accession>
<sequence>MAIATMAGHLFLEGSHHLSCPLITLNSSNPEIPKPNPSPIKDITYVHGEPIVLWVDEEEVNNMIIHEDLQFTIIGKSSFIWLA</sequence>
<protein>
    <submittedName>
        <fullName evidence="1">Uncharacterized protein</fullName>
    </submittedName>
</protein>